<evidence type="ECO:0000313" key="3">
    <source>
        <dbReference type="EMBL" id="MBK1854605.1"/>
    </source>
</evidence>
<dbReference type="SUPFAM" id="SSF53474">
    <property type="entry name" value="alpha/beta-Hydrolases"/>
    <property type="match status" value="1"/>
</dbReference>
<proteinExistence type="predicted"/>
<dbReference type="InterPro" id="IPR029058">
    <property type="entry name" value="AB_hydrolase_fold"/>
</dbReference>
<evidence type="ECO:0000256" key="1">
    <source>
        <dbReference type="SAM" id="SignalP"/>
    </source>
</evidence>
<feature type="signal peptide" evidence="1">
    <location>
        <begin position="1"/>
        <end position="19"/>
    </location>
</feature>
<dbReference type="PANTHER" id="PTHR43265:SF1">
    <property type="entry name" value="ESTERASE ESTD"/>
    <property type="match status" value="1"/>
</dbReference>
<feature type="chain" id="PRO_5042051661" evidence="1">
    <location>
        <begin position="20"/>
        <end position="311"/>
    </location>
</feature>
<dbReference type="Gene3D" id="3.40.50.1820">
    <property type="entry name" value="alpha/beta hydrolase"/>
    <property type="match status" value="1"/>
</dbReference>
<dbReference type="RefSeq" id="WP_309489211.1">
    <property type="nucleotide sequence ID" value="NZ_JAENIG010000003.1"/>
</dbReference>
<dbReference type="GO" id="GO:0052689">
    <property type="term" value="F:carboxylic ester hydrolase activity"/>
    <property type="evidence" value="ECO:0007669"/>
    <property type="project" value="TreeGrafter"/>
</dbReference>
<protein>
    <submittedName>
        <fullName evidence="3">Alpha/beta fold hydrolase</fullName>
    </submittedName>
</protein>
<dbReference type="Proteomes" id="UP000634206">
    <property type="component" value="Unassembled WGS sequence"/>
</dbReference>
<keyword evidence="3" id="KW-0378">Hydrolase</keyword>
<feature type="domain" description="Serine aminopeptidase S33" evidence="2">
    <location>
        <begin position="74"/>
        <end position="273"/>
    </location>
</feature>
<dbReference type="AlphaFoldDB" id="A0AAE2SDM0"/>
<comment type="caution">
    <text evidence="3">The sequence shown here is derived from an EMBL/GenBank/DDBJ whole genome shotgun (WGS) entry which is preliminary data.</text>
</comment>
<keyword evidence="4" id="KW-1185">Reference proteome</keyword>
<evidence type="ECO:0000313" key="4">
    <source>
        <dbReference type="Proteomes" id="UP000634206"/>
    </source>
</evidence>
<sequence length="311" mass="33593">MKTLITLAILSALVTIGHAEDVSIQSGGFTIKGTLLTAGEDKTTAVLQIAGSGPTDRDGNTTGSEAKNDSLKLLAVALHSKNITTLRYDKRGVGASGADQVKEAELLFDHYVDDAVQWCQFLRQRGYQNIILLGHSEGALIATLAAKKTDCAGLVVVAGAGRKASVLLSEQLQAQLPPAYFRRAKLTLKALSEGNQVQNTVPALEQLFRASVQPYLISWFKYDPAEAIAKVEVPVLIVQGSTDLQTTVRDAKIMHEAAKGSQLKIIKGMNHVLKKQSGDLKEQMKSYNDPTLPLHPDLLLALNGFLQQVRK</sequence>
<accession>A0AAE2SDM0</accession>
<gene>
    <name evidence="3" type="ORF">JIN83_06515</name>
</gene>
<name>A0AAE2SDM0_9BACT</name>
<dbReference type="Pfam" id="PF12146">
    <property type="entry name" value="Hydrolase_4"/>
    <property type="match status" value="1"/>
</dbReference>
<organism evidence="3 4">
    <name type="scientific">Oceaniferula flava</name>
    <dbReference type="NCBI Taxonomy" id="2800421"/>
    <lineage>
        <taxon>Bacteria</taxon>
        <taxon>Pseudomonadati</taxon>
        <taxon>Verrucomicrobiota</taxon>
        <taxon>Verrucomicrobiia</taxon>
        <taxon>Verrucomicrobiales</taxon>
        <taxon>Verrucomicrobiaceae</taxon>
        <taxon>Oceaniferula</taxon>
    </lineage>
</organism>
<dbReference type="InterPro" id="IPR053145">
    <property type="entry name" value="AB_hydrolase_Est10"/>
</dbReference>
<evidence type="ECO:0000259" key="2">
    <source>
        <dbReference type="Pfam" id="PF12146"/>
    </source>
</evidence>
<keyword evidence="1" id="KW-0732">Signal</keyword>
<reference evidence="3" key="1">
    <citation type="submission" date="2021-01" db="EMBL/GenBank/DDBJ databases">
        <title>Modified the classification status of verrucomicrobia.</title>
        <authorList>
            <person name="Feng X."/>
        </authorList>
    </citation>
    <scope>NUCLEOTIDE SEQUENCE</scope>
    <source>
        <strain evidence="3">5K15</strain>
    </source>
</reference>
<dbReference type="InterPro" id="IPR022742">
    <property type="entry name" value="Hydrolase_4"/>
</dbReference>
<dbReference type="EMBL" id="JAENIG010000003">
    <property type="protein sequence ID" value="MBK1854605.1"/>
    <property type="molecule type" value="Genomic_DNA"/>
</dbReference>
<dbReference type="PANTHER" id="PTHR43265">
    <property type="entry name" value="ESTERASE ESTD"/>
    <property type="match status" value="1"/>
</dbReference>